<dbReference type="AlphaFoldDB" id="A0A3P8D3X8"/>
<gene>
    <name evidence="1" type="ORF">ECPE_LOCUS679</name>
</gene>
<evidence type="ECO:0000313" key="1">
    <source>
        <dbReference type="EMBL" id="VDP26994.1"/>
    </source>
</evidence>
<protein>
    <submittedName>
        <fullName evidence="1">Uncharacterized protein</fullName>
    </submittedName>
</protein>
<keyword evidence="2" id="KW-1185">Reference proteome</keyword>
<dbReference type="EMBL" id="UZAN01002699">
    <property type="protein sequence ID" value="VDP26994.1"/>
    <property type="molecule type" value="Genomic_DNA"/>
</dbReference>
<evidence type="ECO:0000313" key="2">
    <source>
        <dbReference type="Proteomes" id="UP000272942"/>
    </source>
</evidence>
<proteinExistence type="predicted"/>
<dbReference type="OrthoDB" id="10475803at2759"/>
<name>A0A3P8D3X8_9TREM</name>
<dbReference type="Proteomes" id="UP000272942">
    <property type="component" value="Unassembled WGS sequence"/>
</dbReference>
<sequence>MDISSVPRLNRIRPEDIRKHHSRLLDQACAYAEFNGFVFNRADYEARFGVSSH</sequence>
<organism evidence="1 2">
    <name type="scientific">Echinostoma caproni</name>
    <dbReference type="NCBI Taxonomy" id="27848"/>
    <lineage>
        <taxon>Eukaryota</taxon>
        <taxon>Metazoa</taxon>
        <taxon>Spiralia</taxon>
        <taxon>Lophotrochozoa</taxon>
        <taxon>Platyhelminthes</taxon>
        <taxon>Trematoda</taxon>
        <taxon>Digenea</taxon>
        <taxon>Plagiorchiida</taxon>
        <taxon>Echinostomata</taxon>
        <taxon>Echinostomatoidea</taxon>
        <taxon>Echinostomatidae</taxon>
        <taxon>Echinostoma</taxon>
    </lineage>
</organism>
<reference evidence="1 2" key="1">
    <citation type="submission" date="2018-11" db="EMBL/GenBank/DDBJ databases">
        <authorList>
            <consortium name="Pathogen Informatics"/>
        </authorList>
    </citation>
    <scope>NUCLEOTIDE SEQUENCE [LARGE SCALE GENOMIC DNA]</scope>
    <source>
        <strain evidence="1 2">Egypt</strain>
    </source>
</reference>
<accession>A0A3P8D3X8</accession>